<evidence type="ECO:0000313" key="1">
    <source>
        <dbReference type="EMBL" id="KAG8650749.1"/>
    </source>
</evidence>
<proteinExistence type="predicted"/>
<organism evidence="1 2">
    <name type="scientific">Manihot esculenta</name>
    <name type="common">Cassava</name>
    <name type="synonym">Jatropha manihot</name>
    <dbReference type="NCBI Taxonomy" id="3983"/>
    <lineage>
        <taxon>Eukaryota</taxon>
        <taxon>Viridiplantae</taxon>
        <taxon>Streptophyta</taxon>
        <taxon>Embryophyta</taxon>
        <taxon>Tracheophyta</taxon>
        <taxon>Spermatophyta</taxon>
        <taxon>Magnoliopsida</taxon>
        <taxon>eudicotyledons</taxon>
        <taxon>Gunneridae</taxon>
        <taxon>Pentapetalae</taxon>
        <taxon>rosids</taxon>
        <taxon>fabids</taxon>
        <taxon>Malpighiales</taxon>
        <taxon>Euphorbiaceae</taxon>
        <taxon>Crotonoideae</taxon>
        <taxon>Manihoteae</taxon>
        <taxon>Manihot</taxon>
    </lineage>
</organism>
<keyword evidence="2" id="KW-1185">Reference proteome</keyword>
<protein>
    <submittedName>
        <fullName evidence="1">Uncharacterized protein</fullName>
    </submittedName>
</protein>
<dbReference type="Proteomes" id="UP000091857">
    <property type="component" value="Chromosome 7"/>
</dbReference>
<dbReference type="EMBL" id="CM004393">
    <property type="protein sequence ID" value="KAG8650749.1"/>
    <property type="molecule type" value="Genomic_DNA"/>
</dbReference>
<gene>
    <name evidence="1" type="ORF">MANES_07G071733v8</name>
</gene>
<comment type="caution">
    <text evidence="1">The sequence shown here is derived from an EMBL/GenBank/DDBJ whole genome shotgun (WGS) entry which is preliminary data.</text>
</comment>
<sequence>MQCGYATLMNLNEKLQAEDGTEKADVTYFQRMVGGLNYLSHTRPDIAFSVSVLSRFMHSPTKHHLGAAKRVLRYVAGTVNFGIWYTTVSNFKLFGYTDSDWACSLDDRKSTSGYTFSLGSGAISWSSKKHDTIALSSSETEYIAATSAACQAVWLRRVLVDLG</sequence>
<evidence type="ECO:0000313" key="2">
    <source>
        <dbReference type="Proteomes" id="UP000091857"/>
    </source>
</evidence>
<name>A0ACB7HDB5_MANES</name>
<accession>A0ACB7HDB5</accession>
<reference evidence="2" key="1">
    <citation type="journal article" date="2016" name="Nat. Biotechnol.">
        <title>Sequencing wild and cultivated cassava and related species reveals extensive interspecific hybridization and genetic diversity.</title>
        <authorList>
            <person name="Bredeson J.V."/>
            <person name="Lyons J.B."/>
            <person name="Prochnik S.E."/>
            <person name="Wu G.A."/>
            <person name="Ha C.M."/>
            <person name="Edsinger-Gonzales E."/>
            <person name="Grimwood J."/>
            <person name="Schmutz J."/>
            <person name="Rabbi I.Y."/>
            <person name="Egesi C."/>
            <person name="Nauluvula P."/>
            <person name="Lebot V."/>
            <person name="Ndunguru J."/>
            <person name="Mkamilo G."/>
            <person name="Bart R.S."/>
            <person name="Setter T.L."/>
            <person name="Gleadow R.M."/>
            <person name="Kulakow P."/>
            <person name="Ferguson M.E."/>
            <person name="Rounsley S."/>
            <person name="Rokhsar D.S."/>
        </authorList>
    </citation>
    <scope>NUCLEOTIDE SEQUENCE [LARGE SCALE GENOMIC DNA]</scope>
    <source>
        <strain evidence="2">cv. AM560-2</strain>
    </source>
</reference>